<evidence type="ECO:0000313" key="6">
    <source>
        <dbReference type="EMBL" id="TQM33215.1"/>
    </source>
</evidence>
<evidence type="ECO:0000256" key="1">
    <source>
        <dbReference type="ARBA" id="ARBA00004418"/>
    </source>
</evidence>
<accession>A0A543FHB9</accession>
<dbReference type="OrthoDB" id="4527058at2"/>
<dbReference type="Gene3D" id="3.40.190.10">
    <property type="entry name" value="Periplasmic binding protein-like II"/>
    <property type="match status" value="2"/>
</dbReference>
<dbReference type="Proteomes" id="UP000316331">
    <property type="component" value="Unassembled WGS sequence"/>
</dbReference>
<proteinExistence type="inferred from homology"/>
<dbReference type="PROSITE" id="PS51257">
    <property type="entry name" value="PROKAR_LIPOPROTEIN"/>
    <property type="match status" value="1"/>
</dbReference>
<comment type="caution">
    <text evidence="6">The sequence shown here is derived from an EMBL/GenBank/DDBJ whole genome shotgun (WGS) entry which is preliminary data.</text>
</comment>
<dbReference type="EMBL" id="VFPG01000001">
    <property type="protein sequence ID" value="TQM33215.1"/>
    <property type="molecule type" value="Genomic_DNA"/>
</dbReference>
<evidence type="ECO:0000259" key="5">
    <source>
        <dbReference type="SMART" id="SM00062"/>
    </source>
</evidence>
<comment type="similarity">
    <text evidence="2">Belongs to the bacterial solute-binding protein SsuA/TauA family.</text>
</comment>
<feature type="signal peptide" evidence="4">
    <location>
        <begin position="1"/>
        <end position="19"/>
    </location>
</feature>
<keyword evidence="7" id="KW-1185">Reference proteome</keyword>
<reference evidence="6 7" key="1">
    <citation type="submission" date="2019-06" db="EMBL/GenBank/DDBJ databases">
        <title>Sequencing the genomes of 1000 actinobacteria strains.</title>
        <authorList>
            <person name="Klenk H.-P."/>
        </authorList>
    </citation>
    <scope>NUCLEOTIDE SEQUENCE [LARGE SCALE GENOMIC DNA]</scope>
    <source>
        <strain evidence="6 7">DSM 103495</strain>
    </source>
</reference>
<evidence type="ECO:0000313" key="7">
    <source>
        <dbReference type="Proteomes" id="UP000316331"/>
    </source>
</evidence>
<protein>
    <submittedName>
        <fullName evidence="6">NitT/TauT family transport system substrate-binding protein</fullName>
    </submittedName>
</protein>
<sequence length="324" mass="32790">MRSIRYRLGAVLAAVFALAATVTACGGGQASAPGTLRLGWVVDPCWSQVPVARDLGLFDKAGVRVEILPFPTGAAALEALAGGAVDIANGGDVPTAAAAIKNPALRVVADGARWDGGRFVARRSAGIDEIADLAGRRIAVPLGSSAHFFATRFLAEAGITAELVQTGPAEIVAAVSTGSVDAVAVFQPALAKVVAALGADAVELQGRDKYNQHSLYLATASTVESKSAEIKALLSALRLADAPLTNREPAALAAVAAATGLEQGLIGGVASEFEFRTELGPELAGDLADRARWAKSIGRIPVDATIPDYGALVAPGPLNGAANG</sequence>
<dbReference type="SUPFAM" id="SSF53850">
    <property type="entry name" value="Periplasmic binding protein-like II"/>
    <property type="match status" value="1"/>
</dbReference>
<evidence type="ECO:0000256" key="4">
    <source>
        <dbReference type="SAM" id="SignalP"/>
    </source>
</evidence>
<dbReference type="GO" id="GO:0042918">
    <property type="term" value="P:alkanesulfonate transmembrane transport"/>
    <property type="evidence" value="ECO:0007669"/>
    <property type="project" value="TreeGrafter"/>
</dbReference>
<organism evidence="6 7">
    <name type="scientific">Nocardia bhagyanarayanae</name>
    <dbReference type="NCBI Taxonomy" id="1215925"/>
    <lineage>
        <taxon>Bacteria</taxon>
        <taxon>Bacillati</taxon>
        <taxon>Actinomycetota</taxon>
        <taxon>Actinomycetes</taxon>
        <taxon>Mycobacteriales</taxon>
        <taxon>Nocardiaceae</taxon>
        <taxon>Nocardia</taxon>
    </lineage>
</organism>
<dbReference type="RefSeq" id="WP_141811017.1">
    <property type="nucleotide sequence ID" value="NZ_VFPG01000001.1"/>
</dbReference>
<dbReference type="Pfam" id="PF09084">
    <property type="entry name" value="NMT1"/>
    <property type="match status" value="1"/>
</dbReference>
<dbReference type="InterPro" id="IPR001638">
    <property type="entry name" value="Solute-binding_3/MltF_N"/>
</dbReference>
<feature type="domain" description="Solute-binding protein family 3/N-terminal" evidence="5">
    <location>
        <begin position="48"/>
        <end position="247"/>
    </location>
</feature>
<name>A0A543FHB9_9NOCA</name>
<comment type="subcellular location">
    <subcellularLocation>
        <location evidence="1">Periplasm</location>
    </subcellularLocation>
</comment>
<dbReference type="PANTHER" id="PTHR30024:SF47">
    <property type="entry name" value="TAURINE-BINDING PERIPLASMIC PROTEIN"/>
    <property type="match status" value="1"/>
</dbReference>
<dbReference type="PANTHER" id="PTHR30024">
    <property type="entry name" value="ALIPHATIC SULFONATES-BINDING PROTEIN-RELATED"/>
    <property type="match status" value="1"/>
</dbReference>
<feature type="chain" id="PRO_5022101828" evidence="4">
    <location>
        <begin position="20"/>
        <end position="324"/>
    </location>
</feature>
<dbReference type="InterPro" id="IPR015168">
    <property type="entry name" value="SsuA/THI5"/>
</dbReference>
<gene>
    <name evidence="6" type="ORF">FB390_4934</name>
</gene>
<dbReference type="SMART" id="SM00062">
    <property type="entry name" value="PBPb"/>
    <property type="match status" value="1"/>
</dbReference>
<dbReference type="AlphaFoldDB" id="A0A543FHB9"/>
<dbReference type="GO" id="GO:0042597">
    <property type="term" value="C:periplasmic space"/>
    <property type="evidence" value="ECO:0007669"/>
    <property type="project" value="UniProtKB-SubCell"/>
</dbReference>
<keyword evidence="3 4" id="KW-0732">Signal</keyword>
<evidence type="ECO:0000256" key="2">
    <source>
        <dbReference type="ARBA" id="ARBA00010742"/>
    </source>
</evidence>
<evidence type="ECO:0000256" key="3">
    <source>
        <dbReference type="ARBA" id="ARBA00022729"/>
    </source>
</evidence>